<name>A0A9K3GP27_9EUKA</name>
<protein>
    <submittedName>
        <fullName evidence="2">Uncharacterized protein</fullName>
    </submittedName>
</protein>
<gene>
    <name evidence="2" type="ORF">KIPB_012594</name>
</gene>
<evidence type="ECO:0000313" key="2">
    <source>
        <dbReference type="EMBL" id="GIQ89968.1"/>
    </source>
</evidence>
<keyword evidence="1" id="KW-0812">Transmembrane</keyword>
<dbReference type="AlphaFoldDB" id="A0A9K3GP27"/>
<reference evidence="2 3" key="1">
    <citation type="journal article" date="2018" name="PLoS ONE">
        <title>The draft genome of Kipferlia bialata reveals reductive genome evolution in fornicate parasites.</title>
        <authorList>
            <person name="Tanifuji G."/>
            <person name="Takabayashi S."/>
            <person name="Kume K."/>
            <person name="Takagi M."/>
            <person name="Nakayama T."/>
            <person name="Kamikawa R."/>
            <person name="Inagaki Y."/>
            <person name="Hashimoto T."/>
        </authorList>
    </citation>
    <scope>NUCLEOTIDE SEQUENCE [LARGE SCALE GENOMIC DNA]</scope>
    <source>
        <strain evidence="2">NY0173</strain>
    </source>
</reference>
<feature type="non-terminal residue" evidence="2">
    <location>
        <position position="1"/>
    </location>
</feature>
<dbReference type="Proteomes" id="UP000265618">
    <property type="component" value="Unassembled WGS sequence"/>
</dbReference>
<keyword evidence="1" id="KW-1133">Transmembrane helix</keyword>
<dbReference type="EMBL" id="BDIP01005624">
    <property type="protein sequence ID" value="GIQ89968.1"/>
    <property type="molecule type" value="Genomic_DNA"/>
</dbReference>
<evidence type="ECO:0000313" key="3">
    <source>
        <dbReference type="Proteomes" id="UP000265618"/>
    </source>
</evidence>
<organism evidence="2 3">
    <name type="scientific">Kipferlia bialata</name>
    <dbReference type="NCBI Taxonomy" id="797122"/>
    <lineage>
        <taxon>Eukaryota</taxon>
        <taxon>Metamonada</taxon>
        <taxon>Carpediemonas-like organisms</taxon>
        <taxon>Kipferlia</taxon>
    </lineage>
</organism>
<proteinExistence type="predicted"/>
<sequence>MATGGRERVGFFLCCDVVVYAVLLFHGCLLFTSLYNNIWRVYDFGYPEPQLPSGTLNTDALLGDMFHFVDIGDSHIYRR</sequence>
<comment type="caution">
    <text evidence="2">The sequence shown here is derived from an EMBL/GenBank/DDBJ whole genome shotgun (WGS) entry which is preliminary data.</text>
</comment>
<keyword evidence="1" id="KW-0472">Membrane</keyword>
<keyword evidence="3" id="KW-1185">Reference proteome</keyword>
<accession>A0A9K3GP27</accession>
<evidence type="ECO:0000256" key="1">
    <source>
        <dbReference type="SAM" id="Phobius"/>
    </source>
</evidence>
<feature type="transmembrane region" description="Helical" evidence="1">
    <location>
        <begin position="12"/>
        <end position="35"/>
    </location>
</feature>